<dbReference type="EMBL" id="KN838678">
    <property type="protein sequence ID" value="KIJ98012.1"/>
    <property type="molecule type" value="Genomic_DNA"/>
</dbReference>
<gene>
    <name evidence="1" type="ORF">K443DRAFT_681054</name>
</gene>
<dbReference type="AlphaFoldDB" id="A0A0C9XPY7"/>
<reference evidence="2" key="2">
    <citation type="submission" date="2015-01" db="EMBL/GenBank/DDBJ databases">
        <title>Evolutionary Origins and Diversification of the Mycorrhizal Mutualists.</title>
        <authorList>
            <consortium name="DOE Joint Genome Institute"/>
            <consortium name="Mycorrhizal Genomics Consortium"/>
            <person name="Kohler A."/>
            <person name="Kuo A."/>
            <person name="Nagy L.G."/>
            <person name="Floudas D."/>
            <person name="Copeland A."/>
            <person name="Barry K.W."/>
            <person name="Cichocki N."/>
            <person name="Veneault-Fourrey C."/>
            <person name="LaButti K."/>
            <person name="Lindquist E.A."/>
            <person name="Lipzen A."/>
            <person name="Lundell T."/>
            <person name="Morin E."/>
            <person name="Murat C."/>
            <person name="Riley R."/>
            <person name="Ohm R."/>
            <person name="Sun H."/>
            <person name="Tunlid A."/>
            <person name="Henrissat B."/>
            <person name="Grigoriev I.V."/>
            <person name="Hibbett D.S."/>
            <person name="Martin F."/>
        </authorList>
    </citation>
    <scope>NUCLEOTIDE SEQUENCE [LARGE SCALE GENOMIC DNA]</scope>
    <source>
        <strain evidence="2">LaAM-08-1</strain>
    </source>
</reference>
<dbReference type="HOGENOM" id="CLU_2996807_0_0_1"/>
<sequence>MTASNLVVRGFIECQEAYASLRLPTRAAGCPLPAELMAPQDSYRASPVSIRIKKPFQ</sequence>
<organism evidence="1 2">
    <name type="scientific">Laccaria amethystina LaAM-08-1</name>
    <dbReference type="NCBI Taxonomy" id="1095629"/>
    <lineage>
        <taxon>Eukaryota</taxon>
        <taxon>Fungi</taxon>
        <taxon>Dikarya</taxon>
        <taxon>Basidiomycota</taxon>
        <taxon>Agaricomycotina</taxon>
        <taxon>Agaricomycetes</taxon>
        <taxon>Agaricomycetidae</taxon>
        <taxon>Agaricales</taxon>
        <taxon>Agaricineae</taxon>
        <taxon>Hydnangiaceae</taxon>
        <taxon>Laccaria</taxon>
    </lineage>
</organism>
<name>A0A0C9XPY7_9AGAR</name>
<evidence type="ECO:0000313" key="2">
    <source>
        <dbReference type="Proteomes" id="UP000054477"/>
    </source>
</evidence>
<dbReference type="Proteomes" id="UP000054477">
    <property type="component" value="Unassembled WGS sequence"/>
</dbReference>
<evidence type="ECO:0000313" key="1">
    <source>
        <dbReference type="EMBL" id="KIJ98012.1"/>
    </source>
</evidence>
<reference evidence="1 2" key="1">
    <citation type="submission" date="2014-04" db="EMBL/GenBank/DDBJ databases">
        <authorList>
            <consortium name="DOE Joint Genome Institute"/>
            <person name="Kuo A."/>
            <person name="Kohler A."/>
            <person name="Nagy L.G."/>
            <person name="Floudas D."/>
            <person name="Copeland A."/>
            <person name="Barry K.W."/>
            <person name="Cichocki N."/>
            <person name="Veneault-Fourrey C."/>
            <person name="LaButti K."/>
            <person name="Lindquist E.A."/>
            <person name="Lipzen A."/>
            <person name="Lundell T."/>
            <person name="Morin E."/>
            <person name="Murat C."/>
            <person name="Sun H."/>
            <person name="Tunlid A."/>
            <person name="Henrissat B."/>
            <person name="Grigoriev I.V."/>
            <person name="Hibbett D.S."/>
            <person name="Martin F."/>
            <person name="Nordberg H.P."/>
            <person name="Cantor M.N."/>
            <person name="Hua S.X."/>
        </authorList>
    </citation>
    <scope>NUCLEOTIDE SEQUENCE [LARGE SCALE GENOMIC DNA]</scope>
    <source>
        <strain evidence="1 2">LaAM-08-1</strain>
    </source>
</reference>
<protein>
    <submittedName>
        <fullName evidence="1">Uncharacterized protein</fullName>
    </submittedName>
</protein>
<proteinExistence type="predicted"/>
<keyword evidence="2" id="KW-1185">Reference proteome</keyword>
<accession>A0A0C9XPY7</accession>